<keyword evidence="1" id="KW-0812">Transmembrane</keyword>
<dbReference type="AlphaFoldDB" id="A0A3N4L6S4"/>
<evidence type="ECO:0000256" key="1">
    <source>
        <dbReference type="SAM" id="Phobius"/>
    </source>
</evidence>
<dbReference type="InParanoid" id="A0A3N4L6S4"/>
<organism evidence="2 3">
    <name type="scientific">Terfezia boudieri ATCC MYA-4762</name>
    <dbReference type="NCBI Taxonomy" id="1051890"/>
    <lineage>
        <taxon>Eukaryota</taxon>
        <taxon>Fungi</taxon>
        <taxon>Dikarya</taxon>
        <taxon>Ascomycota</taxon>
        <taxon>Pezizomycotina</taxon>
        <taxon>Pezizomycetes</taxon>
        <taxon>Pezizales</taxon>
        <taxon>Pezizaceae</taxon>
        <taxon>Terfezia</taxon>
    </lineage>
</organism>
<name>A0A3N4L6S4_9PEZI</name>
<keyword evidence="1" id="KW-0472">Membrane</keyword>
<feature type="transmembrane region" description="Helical" evidence="1">
    <location>
        <begin position="55"/>
        <end position="74"/>
    </location>
</feature>
<gene>
    <name evidence="2" type="ORF">L211DRAFT_719930</name>
</gene>
<proteinExistence type="predicted"/>
<dbReference type="Proteomes" id="UP000267821">
    <property type="component" value="Unassembled WGS sequence"/>
</dbReference>
<reference evidence="2 3" key="1">
    <citation type="journal article" date="2018" name="Nat. Ecol. Evol.">
        <title>Pezizomycetes genomes reveal the molecular basis of ectomycorrhizal truffle lifestyle.</title>
        <authorList>
            <person name="Murat C."/>
            <person name="Payen T."/>
            <person name="Noel B."/>
            <person name="Kuo A."/>
            <person name="Morin E."/>
            <person name="Chen J."/>
            <person name="Kohler A."/>
            <person name="Krizsan K."/>
            <person name="Balestrini R."/>
            <person name="Da Silva C."/>
            <person name="Montanini B."/>
            <person name="Hainaut M."/>
            <person name="Levati E."/>
            <person name="Barry K.W."/>
            <person name="Belfiori B."/>
            <person name="Cichocki N."/>
            <person name="Clum A."/>
            <person name="Dockter R.B."/>
            <person name="Fauchery L."/>
            <person name="Guy J."/>
            <person name="Iotti M."/>
            <person name="Le Tacon F."/>
            <person name="Lindquist E.A."/>
            <person name="Lipzen A."/>
            <person name="Malagnac F."/>
            <person name="Mello A."/>
            <person name="Molinier V."/>
            <person name="Miyauchi S."/>
            <person name="Poulain J."/>
            <person name="Riccioni C."/>
            <person name="Rubini A."/>
            <person name="Sitrit Y."/>
            <person name="Splivallo R."/>
            <person name="Traeger S."/>
            <person name="Wang M."/>
            <person name="Zifcakova L."/>
            <person name="Wipf D."/>
            <person name="Zambonelli A."/>
            <person name="Paolocci F."/>
            <person name="Nowrousian M."/>
            <person name="Ottonello S."/>
            <person name="Baldrian P."/>
            <person name="Spatafora J.W."/>
            <person name="Henrissat B."/>
            <person name="Nagy L.G."/>
            <person name="Aury J.M."/>
            <person name="Wincker P."/>
            <person name="Grigoriev I.V."/>
            <person name="Bonfante P."/>
            <person name="Martin F.M."/>
        </authorList>
    </citation>
    <scope>NUCLEOTIDE SEQUENCE [LARGE SCALE GENOMIC DNA]</scope>
    <source>
        <strain evidence="2 3">ATCC MYA-4762</strain>
    </source>
</reference>
<evidence type="ECO:0000313" key="2">
    <source>
        <dbReference type="EMBL" id="RPB18600.1"/>
    </source>
</evidence>
<sequence length="96" mass="11114">MVSTGLLSIIPYFGFFVSSLIVLSHTKLGQDANWCLAGVLCLLRFWFTLKHFWRFMLVAIWFGLFGLLYIWILIRSSLCTKPIPFVLTLMGIFFSQ</sequence>
<keyword evidence="3" id="KW-1185">Reference proteome</keyword>
<protein>
    <submittedName>
        <fullName evidence="2">Uncharacterized protein</fullName>
    </submittedName>
</protein>
<evidence type="ECO:0000313" key="3">
    <source>
        <dbReference type="Proteomes" id="UP000267821"/>
    </source>
</evidence>
<dbReference type="EMBL" id="ML121620">
    <property type="protein sequence ID" value="RPB18600.1"/>
    <property type="molecule type" value="Genomic_DNA"/>
</dbReference>
<keyword evidence="1" id="KW-1133">Transmembrane helix</keyword>
<feature type="transmembrane region" description="Helical" evidence="1">
    <location>
        <begin position="6"/>
        <end position="25"/>
    </location>
</feature>
<accession>A0A3N4L6S4</accession>